<feature type="non-terminal residue" evidence="1">
    <location>
        <position position="1"/>
    </location>
</feature>
<evidence type="ECO:0000313" key="1">
    <source>
        <dbReference type="EMBL" id="PNX66650.1"/>
    </source>
</evidence>
<protein>
    <submittedName>
        <fullName evidence="1">Replication factor A protein</fullName>
    </submittedName>
</protein>
<comment type="caution">
    <text evidence="1">The sequence shown here is derived from an EMBL/GenBank/DDBJ whole genome shotgun (WGS) entry which is preliminary data.</text>
</comment>
<dbReference type="SUPFAM" id="SSF50249">
    <property type="entry name" value="Nucleic acid-binding proteins"/>
    <property type="match status" value="1"/>
</dbReference>
<dbReference type="AlphaFoldDB" id="A0A2K3KK34"/>
<feature type="non-terminal residue" evidence="1">
    <location>
        <position position="54"/>
    </location>
</feature>
<proteinExistence type="predicted"/>
<reference evidence="1 2" key="1">
    <citation type="journal article" date="2014" name="Am. J. Bot.">
        <title>Genome assembly and annotation for red clover (Trifolium pratense; Fabaceae).</title>
        <authorList>
            <person name="Istvanek J."/>
            <person name="Jaros M."/>
            <person name="Krenek A."/>
            <person name="Repkova J."/>
        </authorList>
    </citation>
    <scope>NUCLEOTIDE SEQUENCE [LARGE SCALE GENOMIC DNA]</scope>
    <source>
        <strain evidence="2">cv. Tatra</strain>
        <tissue evidence="1">Young leaves</tissue>
    </source>
</reference>
<organism evidence="1 2">
    <name type="scientific">Trifolium pratense</name>
    <name type="common">Red clover</name>
    <dbReference type="NCBI Taxonomy" id="57577"/>
    <lineage>
        <taxon>Eukaryota</taxon>
        <taxon>Viridiplantae</taxon>
        <taxon>Streptophyta</taxon>
        <taxon>Embryophyta</taxon>
        <taxon>Tracheophyta</taxon>
        <taxon>Spermatophyta</taxon>
        <taxon>Magnoliopsida</taxon>
        <taxon>eudicotyledons</taxon>
        <taxon>Gunneridae</taxon>
        <taxon>Pentapetalae</taxon>
        <taxon>rosids</taxon>
        <taxon>fabids</taxon>
        <taxon>Fabales</taxon>
        <taxon>Fabaceae</taxon>
        <taxon>Papilionoideae</taxon>
        <taxon>50 kb inversion clade</taxon>
        <taxon>NPAAA clade</taxon>
        <taxon>Hologalegina</taxon>
        <taxon>IRL clade</taxon>
        <taxon>Trifolieae</taxon>
        <taxon>Trifolium</taxon>
    </lineage>
</organism>
<sequence length="54" mass="5928">LNKKLGKTSGGLPVVVIQFAKVKIFRDQASIQNVINTTKIFVNPDIPEADAFKD</sequence>
<evidence type="ECO:0000313" key="2">
    <source>
        <dbReference type="Proteomes" id="UP000236291"/>
    </source>
</evidence>
<accession>A0A2K3KK34</accession>
<dbReference type="EMBL" id="ASHM01196652">
    <property type="protein sequence ID" value="PNX66650.1"/>
    <property type="molecule type" value="Genomic_DNA"/>
</dbReference>
<dbReference type="Proteomes" id="UP000236291">
    <property type="component" value="Unassembled WGS sequence"/>
</dbReference>
<dbReference type="InterPro" id="IPR012340">
    <property type="entry name" value="NA-bd_OB-fold"/>
</dbReference>
<reference evidence="1 2" key="2">
    <citation type="journal article" date="2017" name="Front. Plant Sci.">
        <title>Gene Classification and Mining of Molecular Markers Useful in Red Clover (Trifolium pratense) Breeding.</title>
        <authorList>
            <person name="Istvanek J."/>
            <person name="Dluhosova J."/>
            <person name="Dluhos P."/>
            <person name="Patkova L."/>
            <person name="Nedelnik J."/>
            <person name="Repkova J."/>
        </authorList>
    </citation>
    <scope>NUCLEOTIDE SEQUENCE [LARGE SCALE GENOMIC DNA]</scope>
    <source>
        <strain evidence="2">cv. Tatra</strain>
        <tissue evidence="1">Young leaves</tissue>
    </source>
</reference>
<name>A0A2K3KK34_TRIPR</name>
<gene>
    <name evidence="1" type="ORF">L195_g063152</name>
</gene>
<dbReference type="Gene3D" id="2.40.50.140">
    <property type="entry name" value="Nucleic acid-binding proteins"/>
    <property type="match status" value="1"/>
</dbReference>